<gene>
    <name evidence="2" type="ORF">IAC23_07170</name>
</gene>
<dbReference type="Pfam" id="PF10825">
    <property type="entry name" value="DUF2752"/>
    <property type="match status" value="1"/>
</dbReference>
<dbReference type="AlphaFoldDB" id="A0A9D9HD82"/>
<dbReference type="EMBL" id="JADIMO010000093">
    <property type="protein sequence ID" value="MBO8445457.1"/>
    <property type="molecule type" value="Genomic_DNA"/>
</dbReference>
<proteinExistence type="predicted"/>
<evidence type="ECO:0000313" key="2">
    <source>
        <dbReference type="EMBL" id="MBO8445457.1"/>
    </source>
</evidence>
<accession>A0A9D9HD82</accession>
<keyword evidence="1" id="KW-0812">Transmembrane</keyword>
<keyword evidence="1" id="KW-0472">Membrane</keyword>
<dbReference type="Proteomes" id="UP000823619">
    <property type="component" value="Unassembled WGS sequence"/>
</dbReference>
<evidence type="ECO:0000256" key="1">
    <source>
        <dbReference type="SAM" id="Phobius"/>
    </source>
</evidence>
<reference evidence="2" key="2">
    <citation type="journal article" date="2021" name="PeerJ">
        <title>Extensive microbial diversity within the chicken gut microbiome revealed by metagenomics and culture.</title>
        <authorList>
            <person name="Gilroy R."/>
            <person name="Ravi A."/>
            <person name="Getino M."/>
            <person name="Pursley I."/>
            <person name="Horton D.L."/>
            <person name="Alikhan N.F."/>
            <person name="Baker D."/>
            <person name="Gharbi K."/>
            <person name="Hall N."/>
            <person name="Watson M."/>
            <person name="Adriaenssens E.M."/>
            <person name="Foster-Nyarko E."/>
            <person name="Jarju S."/>
            <person name="Secka A."/>
            <person name="Antonio M."/>
            <person name="Oren A."/>
            <person name="Chaudhuri R.R."/>
            <person name="La Ragione R."/>
            <person name="Hildebrand F."/>
            <person name="Pallen M.J."/>
        </authorList>
    </citation>
    <scope>NUCLEOTIDE SEQUENCE</scope>
    <source>
        <strain evidence="2">D5-748</strain>
    </source>
</reference>
<name>A0A9D9HD82_9BACT</name>
<comment type="caution">
    <text evidence="2">The sequence shown here is derived from an EMBL/GenBank/DDBJ whole genome shotgun (WGS) entry which is preliminary data.</text>
</comment>
<feature type="transmembrane region" description="Helical" evidence="1">
    <location>
        <begin position="108"/>
        <end position="126"/>
    </location>
</feature>
<feature type="transmembrane region" description="Helical" evidence="1">
    <location>
        <begin position="78"/>
        <end position="96"/>
    </location>
</feature>
<protein>
    <submittedName>
        <fullName evidence="2">DUF2752 domain-containing protein</fullName>
    </submittedName>
</protein>
<keyword evidence="1" id="KW-1133">Transmembrane helix</keyword>
<dbReference type="InterPro" id="IPR021215">
    <property type="entry name" value="DUF2752"/>
</dbReference>
<sequence>MPVLNKLRPLRTVLCVVVVLAVAAAVFFYVRFDPSDSVWFPKCPFLMLTGLECPGCGSQRALHALFHLDIGGAFRHNALMVVLMPFLAVLAAAEALKYRFPRFHEAVTGRGVVWTVFGVIVLWWVLRNVFPFSEI</sequence>
<evidence type="ECO:0000313" key="3">
    <source>
        <dbReference type="Proteomes" id="UP000823619"/>
    </source>
</evidence>
<reference evidence="2" key="1">
    <citation type="submission" date="2020-10" db="EMBL/GenBank/DDBJ databases">
        <authorList>
            <person name="Gilroy R."/>
        </authorList>
    </citation>
    <scope>NUCLEOTIDE SEQUENCE</scope>
    <source>
        <strain evidence="2">D5-748</strain>
    </source>
</reference>
<organism evidence="2 3">
    <name type="scientific">Candidatus Cryptobacteroides merdavium</name>
    <dbReference type="NCBI Taxonomy" id="2840769"/>
    <lineage>
        <taxon>Bacteria</taxon>
        <taxon>Pseudomonadati</taxon>
        <taxon>Bacteroidota</taxon>
        <taxon>Bacteroidia</taxon>
        <taxon>Bacteroidales</taxon>
        <taxon>Candidatus Cryptobacteroides</taxon>
    </lineage>
</organism>
<feature type="transmembrane region" description="Helical" evidence="1">
    <location>
        <begin position="12"/>
        <end position="32"/>
    </location>
</feature>